<proteinExistence type="predicted"/>
<dbReference type="Pfam" id="PF04149">
    <property type="entry name" value="DUF397"/>
    <property type="match status" value="1"/>
</dbReference>
<dbReference type="RefSeq" id="WP_073374062.1">
    <property type="nucleotide sequence ID" value="NZ_FQZK01000001.1"/>
</dbReference>
<accession>A0A1M6BA27</accession>
<name>A0A1M6BA27_9ACTN</name>
<organism evidence="2 3">
    <name type="scientific">Nocardiopsis flavescens</name>
    <dbReference type="NCBI Taxonomy" id="758803"/>
    <lineage>
        <taxon>Bacteria</taxon>
        <taxon>Bacillati</taxon>
        <taxon>Actinomycetota</taxon>
        <taxon>Actinomycetes</taxon>
        <taxon>Streptosporangiales</taxon>
        <taxon>Nocardiopsidaceae</taxon>
        <taxon>Nocardiopsis</taxon>
    </lineage>
</organism>
<evidence type="ECO:0000259" key="1">
    <source>
        <dbReference type="Pfam" id="PF04149"/>
    </source>
</evidence>
<sequence length="59" mass="6372">MSTPAEWHKSSYSANGPNCVEAREGAHGADVRDTQNREAGHLSFSRTEWLAALAATVTK</sequence>
<feature type="domain" description="DUF397" evidence="1">
    <location>
        <begin position="5"/>
        <end position="54"/>
    </location>
</feature>
<reference evidence="2 3" key="1">
    <citation type="submission" date="2016-11" db="EMBL/GenBank/DDBJ databases">
        <authorList>
            <person name="Jaros S."/>
            <person name="Januszkiewicz K."/>
            <person name="Wedrychowicz H."/>
        </authorList>
    </citation>
    <scope>NUCLEOTIDE SEQUENCE [LARGE SCALE GENOMIC DNA]</scope>
    <source>
        <strain evidence="2 3">CGMCC 4.5723</strain>
    </source>
</reference>
<dbReference type="OrthoDB" id="3482502at2"/>
<evidence type="ECO:0000313" key="3">
    <source>
        <dbReference type="Proteomes" id="UP000184452"/>
    </source>
</evidence>
<keyword evidence="3" id="KW-1185">Reference proteome</keyword>
<dbReference type="EMBL" id="FQZK01000001">
    <property type="protein sequence ID" value="SHI45517.1"/>
    <property type="molecule type" value="Genomic_DNA"/>
</dbReference>
<dbReference type="AlphaFoldDB" id="A0A1M6BA27"/>
<dbReference type="InterPro" id="IPR007278">
    <property type="entry name" value="DUF397"/>
</dbReference>
<gene>
    <name evidence="2" type="ORF">SAMN05421803_101270</name>
</gene>
<evidence type="ECO:0000313" key="2">
    <source>
        <dbReference type="EMBL" id="SHI45517.1"/>
    </source>
</evidence>
<protein>
    <recommendedName>
        <fullName evidence="1">DUF397 domain-containing protein</fullName>
    </recommendedName>
</protein>
<dbReference type="Proteomes" id="UP000184452">
    <property type="component" value="Unassembled WGS sequence"/>
</dbReference>